<comment type="caution">
    <text evidence="1">The sequence shown here is derived from an EMBL/GenBank/DDBJ whole genome shotgun (WGS) entry which is preliminary data.</text>
</comment>
<gene>
    <name evidence="1" type="ORF">G3I18_33685</name>
</gene>
<accession>A0A9X5CUX2</accession>
<dbReference type="Proteomes" id="UP000471745">
    <property type="component" value="Unassembled WGS sequence"/>
</dbReference>
<dbReference type="EMBL" id="JAAGNA010001157">
    <property type="protein sequence ID" value="NEC53461.1"/>
    <property type="molecule type" value="Genomic_DNA"/>
</dbReference>
<organism evidence="1 2">
    <name type="scientific">Actinospica acidiphila</name>
    <dbReference type="NCBI Taxonomy" id="304899"/>
    <lineage>
        <taxon>Bacteria</taxon>
        <taxon>Bacillati</taxon>
        <taxon>Actinomycetota</taxon>
        <taxon>Actinomycetes</taxon>
        <taxon>Catenulisporales</taxon>
        <taxon>Actinospicaceae</taxon>
        <taxon>Actinospica</taxon>
    </lineage>
</organism>
<reference evidence="1 2" key="1">
    <citation type="submission" date="2020-01" db="EMBL/GenBank/DDBJ databases">
        <title>Insect and environment-associated Actinomycetes.</title>
        <authorList>
            <person name="Currrie C."/>
            <person name="Chevrette M."/>
            <person name="Carlson C."/>
            <person name="Stubbendieck R."/>
            <person name="Wendt-Pienkowski E."/>
        </authorList>
    </citation>
    <scope>NUCLEOTIDE SEQUENCE [LARGE SCALE GENOMIC DNA]</scope>
    <source>
        <strain evidence="1 2">SID8189</strain>
    </source>
</reference>
<dbReference type="PROSITE" id="PS51257">
    <property type="entry name" value="PROKAR_LIPOPROTEIN"/>
    <property type="match status" value="1"/>
</dbReference>
<evidence type="ECO:0008006" key="3">
    <source>
        <dbReference type="Google" id="ProtNLM"/>
    </source>
</evidence>
<dbReference type="AlphaFoldDB" id="A0A9X5CUX2"/>
<name>A0A9X5CUX2_9ACTN</name>
<sequence length="136" mass="14580">MSRLLAGVLMASALTGCSLMELARDCEGTETRVAEVGALGILDSRPDRATARQRSEEEAPQCYADSGDVVVSAGRTYAFPGARAEVAAHYREAARKDGWRPDPDAGPGELIFAKADMYLSVDFTRTGYGLTVLSFE</sequence>
<dbReference type="RefSeq" id="WP_163091739.1">
    <property type="nucleotide sequence ID" value="NZ_JAAGNA010001157.1"/>
</dbReference>
<keyword evidence="2" id="KW-1185">Reference proteome</keyword>
<evidence type="ECO:0000313" key="1">
    <source>
        <dbReference type="EMBL" id="NEC53461.1"/>
    </source>
</evidence>
<evidence type="ECO:0000313" key="2">
    <source>
        <dbReference type="Proteomes" id="UP000471745"/>
    </source>
</evidence>
<protein>
    <recommendedName>
        <fullName evidence="3">Lipoprotein</fullName>
    </recommendedName>
</protein>
<proteinExistence type="predicted"/>